<organism evidence="6 7">
    <name type="scientific">Paraglaciecola polaris LMG 21857</name>
    <dbReference type="NCBI Taxonomy" id="1129793"/>
    <lineage>
        <taxon>Bacteria</taxon>
        <taxon>Pseudomonadati</taxon>
        <taxon>Pseudomonadota</taxon>
        <taxon>Gammaproteobacteria</taxon>
        <taxon>Alteromonadales</taxon>
        <taxon>Alteromonadaceae</taxon>
        <taxon>Paraglaciecola</taxon>
    </lineage>
</organism>
<dbReference type="Proteomes" id="UP000006322">
    <property type="component" value="Unassembled WGS sequence"/>
</dbReference>
<dbReference type="PANTHER" id="PTHR10357">
    <property type="entry name" value="ALPHA-AMYLASE FAMILY MEMBER"/>
    <property type="match status" value="1"/>
</dbReference>
<feature type="signal peptide" evidence="4">
    <location>
        <begin position="1"/>
        <end position="26"/>
    </location>
</feature>
<dbReference type="EMBL" id="BAER01000091">
    <property type="protein sequence ID" value="GAC34057.1"/>
    <property type="molecule type" value="Genomic_DNA"/>
</dbReference>
<comment type="catalytic activity">
    <reaction evidence="3">
        <text>Endohydrolysis of (1-&gt;4)-alpha-D-glucosidic linkages in polysaccharides containing three or more (1-&gt;4)-alpha-linked D-glucose units.</text>
        <dbReference type="EC" id="3.2.1.1"/>
    </reaction>
</comment>
<feature type="domain" description="Glycosyl hydrolase family 13 catalytic" evidence="5">
    <location>
        <begin position="48"/>
        <end position="475"/>
    </location>
</feature>
<dbReference type="GO" id="GO:0005975">
    <property type="term" value="P:carbohydrate metabolic process"/>
    <property type="evidence" value="ECO:0007669"/>
    <property type="project" value="InterPro"/>
</dbReference>
<keyword evidence="4" id="KW-0732">Signal</keyword>
<keyword evidence="3" id="KW-0378">Hydrolase</keyword>
<reference evidence="7" key="1">
    <citation type="journal article" date="2014" name="Environ. Microbiol.">
        <title>Comparative genomics of the marine bacterial genus Glaciecola reveals the high degree of genomic diversity and genomic characteristic for cold adaptation.</title>
        <authorList>
            <person name="Qin Q.L."/>
            <person name="Xie B.B."/>
            <person name="Yu Y."/>
            <person name="Shu Y.L."/>
            <person name="Rong J.C."/>
            <person name="Zhang Y.J."/>
            <person name="Zhao D.L."/>
            <person name="Chen X.L."/>
            <person name="Zhang X.Y."/>
            <person name="Chen B."/>
            <person name="Zhou B.C."/>
            <person name="Zhang Y.Z."/>
        </authorList>
    </citation>
    <scope>NUCLEOTIDE SEQUENCE [LARGE SCALE GENOMIC DNA]</scope>
    <source>
        <strain evidence="7">LMG 21857</strain>
    </source>
</reference>
<sequence length="570" mass="64879">MSHLYRAPFYQIIICLSVLWAFPASALVKPSSPSPSVDPFWKNAVVYFMLTDRFANGDKHNDNNFNRQQDGATLRNFMGGDLKGVTQKIKSGYFHDLGVSVLWITPVNEQIHGYWDEDWGRSYPFHGYWPKDWTSVDPNFGTEAEMAEMIATAHQHGMRVLADVIINHTGPKTLSDVAWPNEWIRTQPTCSWTSYAGNVTCALADSLTDIRTESDDPVDLPAFLIEKWRTEGRLEKEQTELNAFFARTQLPRAPKNYIIKWLTDWVREYGIDGFRVDTAKHVEAQVWQTLKIEATTALNQWRTAHPERALDDKPFFMIGEVMHFGVNGFKNTPKGTRLYDYGDKQVDFYDYGFDSLINMGFATHANQPMEQIFSTYSHELNQGPLSGVGVLNYVVSHDDPEPYDPQHTTPYQTALKLMLAPGAVQIYYGDELARNLSYPDAIGDATWRSFMNWQDLAQPETQRLLQHWQKLGQFRQAHLAVGAGIHKKLSDKPYVFQRTLAEQGTHQADKVLVGIAMPKGEKTLHLNGLFPDGSEITDYYSNTRVEVHDNKVILNTPFSVVLLGVQSEND</sequence>
<dbReference type="EC" id="3.2.1.1" evidence="3"/>
<dbReference type="RefSeq" id="WP_007105823.1">
    <property type="nucleotide sequence ID" value="NZ_BAER01000091.1"/>
</dbReference>
<comment type="similarity">
    <text evidence="1 2">Belongs to the glycosyl hydrolase 13 family.</text>
</comment>
<dbReference type="PANTHER" id="PTHR10357:SF209">
    <property type="entry name" value="PERIPLASMIC ALPHA-AMYLASE"/>
    <property type="match status" value="1"/>
</dbReference>
<evidence type="ECO:0000313" key="6">
    <source>
        <dbReference type="EMBL" id="GAC34057.1"/>
    </source>
</evidence>
<evidence type="ECO:0000313" key="7">
    <source>
        <dbReference type="Proteomes" id="UP000006322"/>
    </source>
</evidence>
<keyword evidence="3" id="KW-0119">Carbohydrate metabolism</keyword>
<evidence type="ECO:0000256" key="2">
    <source>
        <dbReference type="RuleBase" id="RU003615"/>
    </source>
</evidence>
<dbReference type="GO" id="GO:0043169">
    <property type="term" value="F:cation binding"/>
    <property type="evidence" value="ECO:0007669"/>
    <property type="project" value="InterPro"/>
</dbReference>
<dbReference type="GO" id="GO:0004556">
    <property type="term" value="F:alpha-amylase activity"/>
    <property type="evidence" value="ECO:0007669"/>
    <property type="project" value="UniProtKB-UniRule"/>
</dbReference>
<dbReference type="SMART" id="SM00642">
    <property type="entry name" value="Aamy"/>
    <property type="match status" value="1"/>
</dbReference>
<evidence type="ECO:0000256" key="1">
    <source>
        <dbReference type="ARBA" id="ARBA00008061"/>
    </source>
</evidence>
<dbReference type="AlphaFoldDB" id="K6ZUV0"/>
<dbReference type="STRING" id="1129793.GPLA_3166"/>
<evidence type="ECO:0000259" key="5">
    <source>
        <dbReference type="SMART" id="SM00642"/>
    </source>
</evidence>
<dbReference type="Gene3D" id="3.20.20.80">
    <property type="entry name" value="Glycosidases"/>
    <property type="match status" value="1"/>
</dbReference>
<gene>
    <name evidence="6" type="primary">malS</name>
    <name evidence="6" type="ORF">GPLA_3166</name>
</gene>
<dbReference type="InterPro" id="IPR006047">
    <property type="entry name" value="GH13_cat_dom"/>
</dbReference>
<protein>
    <recommendedName>
        <fullName evidence="3">Alpha-amylase</fullName>
        <ecNumber evidence="3">3.2.1.1</ecNumber>
    </recommendedName>
</protein>
<evidence type="ECO:0000256" key="4">
    <source>
        <dbReference type="SAM" id="SignalP"/>
    </source>
</evidence>
<comment type="caution">
    <text evidence="6">The sequence shown here is derived from an EMBL/GenBank/DDBJ whole genome shotgun (WGS) entry which is preliminary data.</text>
</comment>
<dbReference type="InterPro" id="IPR017853">
    <property type="entry name" value="GH"/>
</dbReference>
<dbReference type="SUPFAM" id="SSF51445">
    <property type="entry name" value="(Trans)glycosidases"/>
    <property type="match status" value="1"/>
</dbReference>
<proteinExistence type="inferred from homology"/>
<accession>K6ZUV0</accession>
<dbReference type="Pfam" id="PF00128">
    <property type="entry name" value="Alpha-amylase"/>
    <property type="match status" value="1"/>
</dbReference>
<evidence type="ECO:0000256" key="3">
    <source>
        <dbReference type="RuleBase" id="RU361134"/>
    </source>
</evidence>
<dbReference type="OrthoDB" id="9805159at2"/>
<keyword evidence="7" id="KW-1185">Reference proteome</keyword>
<dbReference type="PRINTS" id="PR00110">
    <property type="entry name" value="ALPHAAMYLASE"/>
</dbReference>
<keyword evidence="3" id="KW-0326">Glycosidase</keyword>
<feature type="chain" id="PRO_5003898629" description="Alpha-amylase" evidence="4">
    <location>
        <begin position="27"/>
        <end position="570"/>
    </location>
</feature>
<dbReference type="InterPro" id="IPR006046">
    <property type="entry name" value="Alpha_amylase"/>
</dbReference>
<name>K6ZUV0_9ALTE</name>